<dbReference type="OrthoDB" id="6916651at2"/>
<dbReference type="EMBL" id="RYYV01000004">
    <property type="protein sequence ID" value="RUL77527.1"/>
    <property type="molecule type" value="Genomic_DNA"/>
</dbReference>
<dbReference type="InterPro" id="IPR016084">
    <property type="entry name" value="Haem_Oase-like_multi-hlx"/>
</dbReference>
<gene>
    <name evidence="1" type="ORF">EKH80_06470</name>
</gene>
<protein>
    <recommendedName>
        <fullName evidence="3">Iron-containing redox enzyme family protein</fullName>
    </recommendedName>
</protein>
<dbReference type="AlphaFoldDB" id="A0A432M7R4"/>
<sequence length="244" mass="27211">MKTPESVLKSTRQAIEQLLNEEASTFGATVPRANHLIDEKEKLDIKYYLRHRVETVRRIRATAATDALALAAMVQEDYEAARRWADYVETEMNHDRLYLADLKAHGLSETAVLGTPPMPATTVLMQLLMQRIAEFGSLPAVAYSLYVEWNSSIASRKVVERAGAALSEDHVKGARAHTGIDDKDGHYDVMVDIACSVMQARRYPMQILEGLIREIAAVFRGYFHELHLYAAPAANGDARARQAA</sequence>
<proteinExistence type="predicted"/>
<reference evidence="1 2" key="1">
    <citation type="submission" date="2018-12" db="EMBL/GenBank/DDBJ databases">
        <title>Dyella dinghuensis sp. nov. DHOA06 and Dyella choica sp. nov. 4M-K27, isolated from forest soil.</title>
        <authorList>
            <person name="Qiu L.-H."/>
            <person name="Gao Z.-H."/>
        </authorList>
    </citation>
    <scope>NUCLEOTIDE SEQUENCE [LARGE SCALE GENOMIC DNA]</scope>
    <source>
        <strain evidence="1 2">4M-K27</strain>
    </source>
</reference>
<evidence type="ECO:0000313" key="1">
    <source>
        <dbReference type="EMBL" id="RUL77527.1"/>
    </source>
</evidence>
<dbReference type="RefSeq" id="WP_126683922.1">
    <property type="nucleotide sequence ID" value="NZ_RYYV01000004.1"/>
</dbReference>
<dbReference type="Gene3D" id="1.20.910.10">
    <property type="entry name" value="Heme oxygenase-like"/>
    <property type="match status" value="1"/>
</dbReference>
<comment type="caution">
    <text evidence="1">The sequence shown here is derived from an EMBL/GenBank/DDBJ whole genome shotgun (WGS) entry which is preliminary data.</text>
</comment>
<accession>A0A432M7R4</accession>
<dbReference type="Proteomes" id="UP000274358">
    <property type="component" value="Unassembled WGS sequence"/>
</dbReference>
<organism evidence="1 2">
    <name type="scientific">Dyella choica</name>
    <dbReference type="NCBI Taxonomy" id="1927959"/>
    <lineage>
        <taxon>Bacteria</taxon>
        <taxon>Pseudomonadati</taxon>
        <taxon>Pseudomonadota</taxon>
        <taxon>Gammaproteobacteria</taxon>
        <taxon>Lysobacterales</taxon>
        <taxon>Rhodanobacteraceae</taxon>
        <taxon>Dyella</taxon>
    </lineage>
</organism>
<dbReference type="SUPFAM" id="SSF48613">
    <property type="entry name" value="Heme oxygenase-like"/>
    <property type="match status" value="1"/>
</dbReference>
<keyword evidence="2" id="KW-1185">Reference proteome</keyword>
<name>A0A432M7R4_9GAMM</name>
<evidence type="ECO:0000313" key="2">
    <source>
        <dbReference type="Proteomes" id="UP000274358"/>
    </source>
</evidence>
<evidence type="ECO:0008006" key="3">
    <source>
        <dbReference type="Google" id="ProtNLM"/>
    </source>
</evidence>